<protein>
    <recommendedName>
        <fullName evidence="18">Amiloride-sensitive sodium channel</fullName>
    </recommendedName>
</protein>
<feature type="region of interest" description="Disordered" evidence="14">
    <location>
        <begin position="1"/>
        <end position="57"/>
    </location>
</feature>
<keyword evidence="4 13" id="KW-0894">Sodium channel</keyword>
<evidence type="ECO:0000256" key="13">
    <source>
        <dbReference type="RuleBase" id="RU000679"/>
    </source>
</evidence>
<dbReference type="PANTHER" id="PTHR11690:SF248">
    <property type="entry name" value="PICKPOCKET 17, ISOFORM A"/>
    <property type="match status" value="1"/>
</dbReference>
<keyword evidence="7" id="KW-0915">Sodium</keyword>
<dbReference type="AlphaFoldDB" id="A0A0D6L5Z0"/>
<evidence type="ECO:0000256" key="9">
    <source>
        <dbReference type="ARBA" id="ARBA00023136"/>
    </source>
</evidence>
<keyword evidence="6 15" id="KW-1133">Transmembrane helix</keyword>
<keyword evidence="10" id="KW-0325">Glycoprotein</keyword>
<accession>A0A0D6L5Z0</accession>
<evidence type="ECO:0000256" key="15">
    <source>
        <dbReference type="SAM" id="Phobius"/>
    </source>
</evidence>
<evidence type="ECO:0000256" key="6">
    <source>
        <dbReference type="ARBA" id="ARBA00022989"/>
    </source>
</evidence>
<evidence type="ECO:0000256" key="8">
    <source>
        <dbReference type="ARBA" id="ARBA00023065"/>
    </source>
</evidence>
<feature type="transmembrane region" description="Helical" evidence="15">
    <location>
        <begin position="106"/>
        <end position="127"/>
    </location>
</feature>
<keyword evidence="12 13" id="KW-0407">Ion channel</keyword>
<proteinExistence type="inferred from homology"/>
<keyword evidence="5 13" id="KW-0812">Transmembrane</keyword>
<evidence type="ECO:0008006" key="18">
    <source>
        <dbReference type="Google" id="ProtNLM"/>
    </source>
</evidence>
<organism evidence="16 17">
    <name type="scientific">Ancylostoma ceylanicum</name>
    <dbReference type="NCBI Taxonomy" id="53326"/>
    <lineage>
        <taxon>Eukaryota</taxon>
        <taxon>Metazoa</taxon>
        <taxon>Ecdysozoa</taxon>
        <taxon>Nematoda</taxon>
        <taxon>Chromadorea</taxon>
        <taxon>Rhabditida</taxon>
        <taxon>Rhabditina</taxon>
        <taxon>Rhabditomorpha</taxon>
        <taxon>Strongyloidea</taxon>
        <taxon>Ancylostomatidae</taxon>
        <taxon>Ancylostomatinae</taxon>
        <taxon>Ancylostoma</taxon>
    </lineage>
</organism>
<evidence type="ECO:0000256" key="10">
    <source>
        <dbReference type="ARBA" id="ARBA00023180"/>
    </source>
</evidence>
<keyword evidence="9 15" id="KW-0472">Membrane</keyword>
<name>A0A0D6L5Z0_9BILA</name>
<evidence type="ECO:0000256" key="1">
    <source>
        <dbReference type="ARBA" id="ARBA00004141"/>
    </source>
</evidence>
<keyword evidence="3 13" id="KW-0813">Transport</keyword>
<evidence type="ECO:0000256" key="12">
    <source>
        <dbReference type="ARBA" id="ARBA00023303"/>
    </source>
</evidence>
<sequence length="186" mass="21020">MLPRNATIATISNSLPERAASRTSGNCRMAGQADGIRKRKDSLSYDSDDSTKKEKEMNHIVDDLEKEAADEKKEETKWRRMRGAIRDWGESSSCHGIPHMAQASTFCAAIVWSIILAFCAVGFVYFFTDTLSQYLRFDKIVQLNLGLEAENFPSVTFCNINPYKKSKIQMVPALQALLIFVLIFRL</sequence>
<evidence type="ECO:0000256" key="11">
    <source>
        <dbReference type="ARBA" id="ARBA00023201"/>
    </source>
</evidence>
<evidence type="ECO:0000256" key="5">
    <source>
        <dbReference type="ARBA" id="ARBA00022692"/>
    </source>
</evidence>
<gene>
    <name evidence="16" type="ORF">ANCCEY_14186</name>
</gene>
<feature type="transmembrane region" description="Helical" evidence="15">
    <location>
        <begin position="168"/>
        <end position="184"/>
    </location>
</feature>
<comment type="similarity">
    <text evidence="2 13">Belongs to the amiloride-sensitive sodium channel (TC 1.A.6) family.</text>
</comment>
<dbReference type="EMBL" id="KE125951">
    <property type="protein sequence ID" value="EPB66724.1"/>
    <property type="molecule type" value="Genomic_DNA"/>
</dbReference>
<evidence type="ECO:0000256" key="2">
    <source>
        <dbReference type="ARBA" id="ARBA00007193"/>
    </source>
</evidence>
<dbReference type="Proteomes" id="UP000054495">
    <property type="component" value="Unassembled WGS sequence"/>
</dbReference>
<keyword evidence="17" id="KW-1185">Reference proteome</keyword>
<dbReference type="InterPro" id="IPR001873">
    <property type="entry name" value="ENaC"/>
</dbReference>
<keyword evidence="11 13" id="KW-0739">Sodium transport</keyword>
<reference evidence="16 17" key="1">
    <citation type="submission" date="2013-05" db="EMBL/GenBank/DDBJ databases">
        <title>Draft genome of the parasitic nematode Anyclostoma ceylanicum.</title>
        <authorList>
            <person name="Mitreva M."/>
        </authorList>
    </citation>
    <scope>NUCLEOTIDE SEQUENCE [LARGE SCALE GENOMIC DNA]</scope>
</reference>
<evidence type="ECO:0000256" key="3">
    <source>
        <dbReference type="ARBA" id="ARBA00022448"/>
    </source>
</evidence>
<dbReference type="Pfam" id="PF00858">
    <property type="entry name" value="ASC"/>
    <property type="match status" value="1"/>
</dbReference>
<dbReference type="PANTHER" id="PTHR11690">
    <property type="entry name" value="AMILORIDE-SENSITIVE SODIUM CHANNEL-RELATED"/>
    <property type="match status" value="1"/>
</dbReference>
<dbReference type="GO" id="GO:0015280">
    <property type="term" value="F:ligand-gated sodium channel activity"/>
    <property type="evidence" value="ECO:0007669"/>
    <property type="project" value="TreeGrafter"/>
</dbReference>
<evidence type="ECO:0000256" key="14">
    <source>
        <dbReference type="SAM" id="MobiDB-lite"/>
    </source>
</evidence>
<evidence type="ECO:0000313" key="16">
    <source>
        <dbReference type="EMBL" id="EPB66724.1"/>
    </source>
</evidence>
<dbReference type="GO" id="GO:0005886">
    <property type="term" value="C:plasma membrane"/>
    <property type="evidence" value="ECO:0007669"/>
    <property type="project" value="TreeGrafter"/>
</dbReference>
<feature type="compositionally biased region" description="Polar residues" evidence="14">
    <location>
        <begin position="7"/>
        <end position="26"/>
    </location>
</feature>
<evidence type="ECO:0000313" key="17">
    <source>
        <dbReference type="Proteomes" id="UP000054495"/>
    </source>
</evidence>
<comment type="subcellular location">
    <subcellularLocation>
        <location evidence="1">Membrane</location>
        <topology evidence="1">Multi-pass membrane protein</topology>
    </subcellularLocation>
</comment>
<keyword evidence="8 13" id="KW-0406">Ion transport</keyword>
<evidence type="ECO:0000256" key="7">
    <source>
        <dbReference type="ARBA" id="ARBA00023053"/>
    </source>
</evidence>
<evidence type="ECO:0000256" key="4">
    <source>
        <dbReference type="ARBA" id="ARBA00022461"/>
    </source>
</evidence>